<gene>
    <name evidence="3" type="ORF">SAMN06309945_0823</name>
</gene>
<dbReference type="AlphaFoldDB" id="A0A1T5ITL7"/>
<keyword evidence="1" id="KW-0175">Coiled coil</keyword>
<evidence type="ECO:0000256" key="1">
    <source>
        <dbReference type="SAM" id="Coils"/>
    </source>
</evidence>
<keyword evidence="2" id="KW-0472">Membrane</keyword>
<reference evidence="3 4" key="1">
    <citation type="submission" date="2017-02" db="EMBL/GenBank/DDBJ databases">
        <authorList>
            <person name="Peterson S.W."/>
        </authorList>
    </citation>
    <scope>NUCLEOTIDE SEQUENCE [LARGE SCALE GENOMIC DNA]</scope>
    <source>
        <strain evidence="3 4">VKM Ac-2059</strain>
    </source>
</reference>
<dbReference type="STRING" id="123320.SAMN06309945_0823"/>
<evidence type="ECO:0000256" key="2">
    <source>
        <dbReference type="SAM" id="Phobius"/>
    </source>
</evidence>
<keyword evidence="4" id="KW-1185">Reference proteome</keyword>
<proteinExistence type="predicted"/>
<keyword evidence="2" id="KW-0812">Transmembrane</keyword>
<feature type="transmembrane region" description="Helical" evidence="2">
    <location>
        <begin position="248"/>
        <end position="274"/>
    </location>
</feature>
<accession>A0A1T5ITL7</accession>
<evidence type="ECO:0008006" key="5">
    <source>
        <dbReference type="Google" id="ProtNLM"/>
    </source>
</evidence>
<feature type="transmembrane region" description="Helical" evidence="2">
    <location>
        <begin position="421"/>
        <end position="437"/>
    </location>
</feature>
<feature type="transmembrane region" description="Helical" evidence="2">
    <location>
        <begin position="396"/>
        <end position="415"/>
    </location>
</feature>
<feature type="transmembrane region" description="Helical" evidence="2">
    <location>
        <begin position="281"/>
        <end position="306"/>
    </location>
</feature>
<sequence>MMTESESAQSVRIARLEAENARLRERERVTTGKSDAPKTGRVARLFSQLLSALLIVVAAVLAPVSIAASWAVTELTDAQAFVETFGPLVDEPAVQDAVIRETEAAISEALNVEALTDDLFDGIESLGVPPKAAAALDLLREPAAAGVTSAIDRVVEKVVRSDAFSTVWNEALTRTHRQLTLSLEGDPDAVIEIGADPQGDIGVQLGPIVDRVKDALVADGFALAERIPSIERTIVIADTSQAAGVQTIYTLVVAVGPWLPAIALVAAAGGVLLARNKRRAVIAAAIAIAATALALGVALAIARPLLRRTARADGFPGDALEVVFDHATAGLFALVGSVVVIGVASAVAVWLAGPGRAPRALRSVARDAASAVRGFGEAHGVTTGAFGTRLARVIGLLRLVVLLVAAGIVLLVRPIDVADMAWIAVGALVLLFVLEVLQRPAHNTPAGQPVEEAG</sequence>
<name>A0A1T5ITL7_9MICO</name>
<protein>
    <recommendedName>
        <fullName evidence="5">Integral membrane protein</fullName>
    </recommendedName>
</protein>
<keyword evidence="2" id="KW-1133">Transmembrane helix</keyword>
<evidence type="ECO:0000313" key="4">
    <source>
        <dbReference type="Proteomes" id="UP000190857"/>
    </source>
</evidence>
<organism evidence="3 4">
    <name type="scientific">Okibacterium fritillariae</name>
    <dbReference type="NCBI Taxonomy" id="123320"/>
    <lineage>
        <taxon>Bacteria</taxon>
        <taxon>Bacillati</taxon>
        <taxon>Actinomycetota</taxon>
        <taxon>Actinomycetes</taxon>
        <taxon>Micrococcales</taxon>
        <taxon>Microbacteriaceae</taxon>
        <taxon>Okibacterium</taxon>
    </lineage>
</organism>
<feature type="transmembrane region" description="Helical" evidence="2">
    <location>
        <begin position="49"/>
        <end position="72"/>
    </location>
</feature>
<dbReference type="EMBL" id="FUZP01000001">
    <property type="protein sequence ID" value="SKC42293.1"/>
    <property type="molecule type" value="Genomic_DNA"/>
</dbReference>
<feature type="transmembrane region" description="Helical" evidence="2">
    <location>
        <begin position="326"/>
        <end position="352"/>
    </location>
</feature>
<dbReference type="Proteomes" id="UP000190857">
    <property type="component" value="Unassembled WGS sequence"/>
</dbReference>
<evidence type="ECO:0000313" key="3">
    <source>
        <dbReference type="EMBL" id="SKC42293.1"/>
    </source>
</evidence>
<feature type="coiled-coil region" evidence="1">
    <location>
        <begin position="6"/>
        <end position="33"/>
    </location>
</feature>